<name>A0A5B7KDW3_PORTR</name>
<dbReference type="AlphaFoldDB" id="A0A5B7KDW3"/>
<evidence type="ECO:0000313" key="2">
    <source>
        <dbReference type="Proteomes" id="UP000324222"/>
    </source>
</evidence>
<reference evidence="1 2" key="1">
    <citation type="submission" date="2019-05" db="EMBL/GenBank/DDBJ databases">
        <title>Another draft genome of Portunus trituberculatus and its Hox gene families provides insights of decapod evolution.</title>
        <authorList>
            <person name="Jeong J.-H."/>
            <person name="Song I."/>
            <person name="Kim S."/>
            <person name="Choi T."/>
            <person name="Kim D."/>
            <person name="Ryu S."/>
            <person name="Kim W."/>
        </authorList>
    </citation>
    <scope>NUCLEOTIDE SEQUENCE [LARGE SCALE GENOMIC DNA]</scope>
    <source>
        <tissue evidence="1">Muscle</tissue>
    </source>
</reference>
<protein>
    <submittedName>
        <fullName evidence="1">Uncharacterized protein</fullName>
    </submittedName>
</protein>
<proteinExistence type="predicted"/>
<dbReference type="Proteomes" id="UP000324222">
    <property type="component" value="Unassembled WGS sequence"/>
</dbReference>
<keyword evidence="2" id="KW-1185">Reference proteome</keyword>
<comment type="caution">
    <text evidence="1">The sequence shown here is derived from an EMBL/GenBank/DDBJ whole genome shotgun (WGS) entry which is preliminary data.</text>
</comment>
<dbReference type="EMBL" id="VSRR010153266">
    <property type="protein sequence ID" value="MPD06843.1"/>
    <property type="molecule type" value="Genomic_DNA"/>
</dbReference>
<evidence type="ECO:0000313" key="1">
    <source>
        <dbReference type="EMBL" id="MPD06843.1"/>
    </source>
</evidence>
<gene>
    <name evidence="1" type="ORF">E2C01_102674</name>
</gene>
<sequence length="142" mass="15570">MRGPPARRPRTDHQKFIKVCKAGEGEGGWQRKLISTSSASSTPSSSSSLSYLVIISLHVRLSSDSIRPPRHLSVTARRPPPLVTVAANGRGHTPLLARWLLNSRSCPSRASHWWRRARRRGFNVQNAGVVSSADLVCVGHFG</sequence>
<accession>A0A5B7KDW3</accession>
<organism evidence="1 2">
    <name type="scientific">Portunus trituberculatus</name>
    <name type="common">Swimming crab</name>
    <name type="synonym">Neptunus trituberculatus</name>
    <dbReference type="NCBI Taxonomy" id="210409"/>
    <lineage>
        <taxon>Eukaryota</taxon>
        <taxon>Metazoa</taxon>
        <taxon>Ecdysozoa</taxon>
        <taxon>Arthropoda</taxon>
        <taxon>Crustacea</taxon>
        <taxon>Multicrustacea</taxon>
        <taxon>Malacostraca</taxon>
        <taxon>Eumalacostraca</taxon>
        <taxon>Eucarida</taxon>
        <taxon>Decapoda</taxon>
        <taxon>Pleocyemata</taxon>
        <taxon>Brachyura</taxon>
        <taxon>Eubrachyura</taxon>
        <taxon>Portunoidea</taxon>
        <taxon>Portunidae</taxon>
        <taxon>Portuninae</taxon>
        <taxon>Portunus</taxon>
    </lineage>
</organism>